<dbReference type="InterPro" id="IPR036397">
    <property type="entry name" value="RNaseH_sf"/>
</dbReference>
<feature type="region of interest" description="Disordered" evidence="1">
    <location>
        <begin position="254"/>
        <end position="286"/>
    </location>
</feature>
<accession>A0ABQ5DQJ0</accession>
<feature type="domain" description="Integrase catalytic" evidence="2">
    <location>
        <begin position="87"/>
        <end position="260"/>
    </location>
</feature>
<dbReference type="InterPro" id="IPR012337">
    <property type="entry name" value="RNaseH-like_sf"/>
</dbReference>
<organism evidence="3 4">
    <name type="scientific">Tanacetum coccineum</name>
    <dbReference type="NCBI Taxonomy" id="301880"/>
    <lineage>
        <taxon>Eukaryota</taxon>
        <taxon>Viridiplantae</taxon>
        <taxon>Streptophyta</taxon>
        <taxon>Embryophyta</taxon>
        <taxon>Tracheophyta</taxon>
        <taxon>Spermatophyta</taxon>
        <taxon>Magnoliopsida</taxon>
        <taxon>eudicotyledons</taxon>
        <taxon>Gunneridae</taxon>
        <taxon>Pentapetalae</taxon>
        <taxon>asterids</taxon>
        <taxon>campanulids</taxon>
        <taxon>Asterales</taxon>
        <taxon>Asteraceae</taxon>
        <taxon>Asteroideae</taxon>
        <taxon>Anthemideae</taxon>
        <taxon>Anthemidinae</taxon>
        <taxon>Tanacetum</taxon>
    </lineage>
</organism>
<comment type="caution">
    <text evidence="3">The sequence shown here is derived from an EMBL/GenBank/DDBJ whole genome shotgun (WGS) entry which is preliminary data.</text>
</comment>
<dbReference type="PROSITE" id="PS50994">
    <property type="entry name" value="INTEGRASE"/>
    <property type="match status" value="1"/>
</dbReference>
<dbReference type="PANTHER" id="PTHR42648">
    <property type="entry name" value="TRANSPOSASE, PUTATIVE-RELATED"/>
    <property type="match status" value="1"/>
</dbReference>
<feature type="region of interest" description="Disordered" evidence="1">
    <location>
        <begin position="1"/>
        <end position="23"/>
    </location>
</feature>
<proteinExistence type="predicted"/>
<dbReference type="InterPro" id="IPR001584">
    <property type="entry name" value="Integrase_cat-core"/>
</dbReference>
<reference evidence="3" key="1">
    <citation type="journal article" date="2022" name="Int. J. Mol. Sci.">
        <title>Draft Genome of Tanacetum Coccineum: Genomic Comparison of Closely Related Tanacetum-Family Plants.</title>
        <authorList>
            <person name="Yamashiro T."/>
            <person name="Shiraishi A."/>
            <person name="Nakayama K."/>
            <person name="Satake H."/>
        </authorList>
    </citation>
    <scope>NUCLEOTIDE SEQUENCE</scope>
</reference>
<dbReference type="InterPro" id="IPR039537">
    <property type="entry name" value="Retrotran_Ty1/copia-like"/>
</dbReference>
<evidence type="ECO:0000313" key="3">
    <source>
        <dbReference type="EMBL" id="GJT39054.1"/>
    </source>
</evidence>
<feature type="compositionally biased region" description="Polar residues" evidence="1">
    <location>
        <begin position="12"/>
        <end position="23"/>
    </location>
</feature>
<keyword evidence="4" id="KW-1185">Reference proteome</keyword>
<dbReference type="EMBL" id="BQNB010015355">
    <property type="protein sequence ID" value="GJT39054.1"/>
    <property type="molecule type" value="Genomic_DNA"/>
</dbReference>
<dbReference type="PANTHER" id="PTHR42648:SF32">
    <property type="entry name" value="RIBONUCLEASE H-LIKE DOMAIN, GAG-PRE-INTEGRASE DOMAIN PROTEIN-RELATED"/>
    <property type="match status" value="1"/>
</dbReference>
<evidence type="ECO:0000259" key="2">
    <source>
        <dbReference type="PROSITE" id="PS50994"/>
    </source>
</evidence>
<dbReference type="Proteomes" id="UP001151760">
    <property type="component" value="Unassembled WGS sequence"/>
</dbReference>
<gene>
    <name evidence="3" type="ORF">Tco_0938919</name>
</gene>
<reference evidence="3" key="2">
    <citation type="submission" date="2022-01" db="EMBL/GenBank/DDBJ databases">
        <authorList>
            <person name="Yamashiro T."/>
            <person name="Shiraishi A."/>
            <person name="Satake H."/>
            <person name="Nakayama K."/>
        </authorList>
    </citation>
    <scope>NUCLEOTIDE SEQUENCE</scope>
</reference>
<evidence type="ECO:0000313" key="4">
    <source>
        <dbReference type="Proteomes" id="UP001151760"/>
    </source>
</evidence>
<dbReference type="Gene3D" id="3.30.420.10">
    <property type="entry name" value="Ribonuclease H-like superfamily/Ribonuclease H"/>
    <property type="match status" value="1"/>
</dbReference>
<protein>
    <submittedName>
        <fullName evidence="3">Retrovirus-related pol polyprotein from transposon TNT 1-94</fullName>
    </submittedName>
</protein>
<name>A0ABQ5DQJ0_9ASTR</name>
<dbReference type="SUPFAM" id="SSF53098">
    <property type="entry name" value="Ribonuclease H-like"/>
    <property type="match status" value="1"/>
</dbReference>
<sequence>MKAKLALLEASPPTSQSSKTIQSKNKGLVAETFDWDMEEVRGGVLAESSQFSESSIRVSCTTCGSSVHSTTYHNDFENFKRETHHGAHLVPGKWMLKEYDWCQELSAQICRATRKCLHLLHVDLFRPISPMSINHEKYTLVNVDEYSRMVKNQNDVKVKQIRTDNGTEFRNYELESFYDEKGISQNFSSPYTPEQNDIAERKNKTLIKDARTMLNGLEDYPSRQYQANYEFSYYIIPHGRSLIELTQENYVPEVTAPNKQDNPHTKDVEGPPDPTNTKGTQEQNDRWSRDQHIKLVNIIGNPGEKPKKVSEALKHPGWVDAMQKDEHGIVTMNKARLVAQGYSMEEGTDYDETLTPVPPGFESNEFPDYVCKLDKVLYGLKQAPKTCSLVKTLTVPPNNLGPNLVCKSVNKTPYRGMIGSMMYLTATRHDIQASLKESHLTAVKRIFRYLKGTPSLGLWYLKCPGFNLKGYSNSDYAGCNMD</sequence>
<evidence type="ECO:0000256" key="1">
    <source>
        <dbReference type="SAM" id="MobiDB-lite"/>
    </source>
</evidence>